<dbReference type="CDD" id="cd06170">
    <property type="entry name" value="LuxR_C_like"/>
    <property type="match status" value="1"/>
</dbReference>
<dbReference type="PRINTS" id="PR00038">
    <property type="entry name" value="HTHLUXR"/>
</dbReference>
<evidence type="ECO:0000256" key="2">
    <source>
        <dbReference type="ARBA" id="ARBA00023125"/>
    </source>
</evidence>
<evidence type="ECO:0000256" key="1">
    <source>
        <dbReference type="ARBA" id="ARBA00022553"/>
    </source>
</evidence>
<dbReference type="Proteomes" id="UP000198638">
    <property type="component" value="Unassembled WGS sequence"/>
</dbReference>
<proteinExistence type="predicted"/>
<dbReference type="InterPro" id="IPR039420">
    <property type="entry name" value="WalR-like"/>
</dbReference>
<dbReference type="PROSITE" id="PS50043">
    <property type="entry name" value="HTH_LUXR_2"/>
    <property type="match status" value="1"/>
</dbReference>
<organism evidence="6 7">
    <name type="scientific">Paraburkholderia sartisoli</name>
    <dbReference type="NCBI Taxonomy" id="83784"/>
    <lineage>
        <taxon>Bacteria</taxon>
        <taxon>Pseudomonadati</taxon>
        <taxon>Pseudomonadota</taxon>
        <taxon>Betaproteobacteria</taxon>
        <taxon>Burkholderiales</taxon>
        <taxon>Burkholderiaceae</taxon>
        <taxon>Paraburkholderia</taxon>
    </lineage>
</organism>
<evidence type="ECO:0000259" key="4">
    <source>
        <dbReference type="PROSITE" id="PS50043"/>
    </source>
</evidence>
<reference evidence="7" key="1">
    <citation type="submission" date="2016-10" db="EMBL/GenBank/DDBJ databases">
        <authorList>
            <person name="Varghese N."/>
            <person name="Submissions S."/>
        </authorList>
    </citation>
    <scope>NUCLEOTIDE SEQUENCE [LARGE SCALE GENOMIC DNA]</scope>
    <source>
        <strain evidence="7">LMG 24000</strain>
    </source>
</reference>
<dbReference type="SUPFAM" id="SSF46894">
    <property type="entry name" value="C-terminal effector domain of the bipartite response regulators"/>
    <property type="match status" value="1"/>
</dbReference>
<dbReference type="Pfam" id="PF00072">
    <property type="entry name" value="Response_reg"/>
    <property type="match status" value="1"/>
</dbReference>
<evidence type="ECO:0000313" key="7">
    <source>
        <dbReference type="Proteomes" id="UP000198638"/>
    </source>
</evidence>
<gene>
    <name evidence="6" type="ORF">SAMN05192564_101250</name>
</gene>
<dbReference type="Gene3D" id="3.40.50.2300">
    <property type="match status" value="1"/>
</dbReference>
<feature type="modified residue" description="4-aspartylphosphate" evidence="3">
    <location>
        <position position="57"/>
    </location>
</feature>
<dbReference type="InterPro" id="IPR001789">
    <property type="entry name" value="Sig_transdc_resp-reg_receiver"/>
</dbReference>
<dbReference type="InterPro" id="IPR058245">
    <property type="entry name" value="NreC/VraR/RcsB-like_REC"/>
</dbReference>
<evidence type="ECO:0000256" key="3">
    <source>
        <dbReference type="PROSITE-ProRule" id="PRU00169"/>
    </source>
</evidence>
<dbReference type="SMART" id="SM00448">
    <property type="entry name" value="REC"/>
    <property type="match status" value="1"/>
</dbReference>
<dbReference type="GO" id="GO:0003677">
    <property type="term" value="F:DNA binding"/>
    <property type="evidence" value="ECO:0007669"/>
    <property type="project" value="UniProtKB-KW"/>
</dbReference>
<keyword evidence="7" id="KW-1185">Reference proteome</keyword>
<feature type="domain" description="HTH luxR-type" evidence="4">
    <location>
        <begin position="147"/>
        <end position="212"/>
    </location>
</feature>
<accession>A0A1H3YCN4</accession>
<dbReference type="PROSITE" id="PS50110">
    <property type="entry name" value="RESPONSE_REGULATORY"/>
    <property type="match status" value="1"/>
</dbReference>
<dbReference type="InterPro" id="IPR016032">
    <property type="entry name" value="Sig_transdc_resp-reg_C-effctor"/>
</dbReference>
<keyword evidence="1 3" id="KW-0597">Phosphoprotein</keyword>
<dbReference type="STRING" id="83784.SAMN05192564_101250"/>
<dbReference type="SMART" id="SM00421">
    <property type="entry name" value="HTH_LUXR"/>
    <property type="match status" value="1"/>
</dbReference>
<dbReference type="GO" id="GO:0000160">
    <property type="term" value="P:phosphorelay signal transduction system"/>
    <property type="evidence" value="ECO:0007669"/>
    <property type="project" value="InterPro"/>
</dbReference>
<feature type="domain" description="Response regulatory" evidence="5">
    <location>
        <begin position="6"/>
        <end position="126"/>
    </location>
</feature>
<dbReference type="OrthoDB" id="8585266at2"/>
<dbReference type="InterPro" id="IPR011006">
    <property type="entry name" value="CheY-like_superfamily"/>
</dbReference>
<dbReference type="GO" id="GO:0006355">
    <property type="term" value="P:regulation of DNA-templated transcription"/>
    <property type="evidence" value="ECO:0007669"/>
    <property type="project" value="InterPro"/>
</dbReference>
<dbReference type="PANTHER" id="PTHR43214:SF17">
    <property type="entry name" value="TRANSCRIPTIONAL REGULATORY PROTEIN RCSB"/>
    <property type="match status" value="1"/>
</dbReference>
<dbReference type="InterPro" id="IPR000792">
    <property type="entry name" value="Tscrpt_reg_LuxR_C"/>
</dbReference>
<dbReference type="SUPFAM" id="SSF52172">
    <property type="entry name" value="CheY-like"/>
    <property type="match status" value="1"/>
</dbReference>
<dbReference type="PANTHER" id="PTHR43214">
    <property type="entry name" value="TWO-COMPONENT RESPONSE REGULATOR"/>
    <property type="match status" value="1"/>
</dbReference>
<keyword evidence="2" id="KW-0238">DNA-binding</keyword>
<evidence type="ECO:0000259" key="5">
    <source>
        <dbReference type="PROSITE" id="PS50110"/>
    </source>
</evidence>
<evidence type="ECO:0000313" key="6">
    <source>
        <dbReference type="EMBL" id="SEA09336.1"/>
    </source>
</evidence>
<dbReference type="EMBL" id="FNRQ01000001">
    <property type="protein sequence ID" value="SEA09336.1"/>
    <property type="molecule type" value="Genomic_DNA"/>
</dbReference>
<name>A0A1H3YCN4_9BURK</name>
<dbReference type="RefSeq" id="WP_090527824.1">
    <property type="nucleotide sequence ID" value="NZ_FNRQ01000001.1"/>
</dbReference>
<dbReference type="AlphaFoldDB" id="A0A1H3YCN4"/>
<dbReference type="CDD" id="cd17535">
    <property type="entry name" value="REC_NarL-like"/>
    <property type="match status" value="1"/>
</dbReference>
<protein>
    <submittedName>
        <fullName evidence="6">Two component transcriptional regulator, LuxR family</fullName>
    </submittedName>
</protein>
<dbReference type="Pfam" id="PF00196">
    <property type="entry name" value="GerE"/>
    <property type="match status" value="1"/>
</dbReference>
<sequence length="214" mass="23210">MKETVRVILADDHSSVRYGLRALLSAAPHVRVVGEAADTQALAELLDEYHCDVIISDIGMPGVGGESNSVSLLRRVLRESPHPRVVVLTMIHHTHTLLGLLHIGVSAIVDKRDAPGSLLGAIEAVVAGTVWLSDHARRALEAADPSLRPRLGVLSPREWEIFQMYASGMTIDGIARTLDRSSKTISTQKRSAMRKLGLTSEAELADYARQIGLI</sequence>